<name>A0ABQ4X5J8_9ASTR</name>
<keyword evidence="2" id="KW-0695">RNA-directed DNA polymerase</keyword>
<keyword evidence="3" id="KW-1185">Reference proteome</keyword>
<reference evidence="2" key="2">
    <citation type="submission" date="2022-01" db="EMBL/GenBank/DDBJ databases">
        <authorList>
            <person name="Yamashiro T."/>
            <person name="Shiraishi A."/>
            <person name="Satake H."/>
            <person name="Nakayama K."/>
        </authorList>
    </citation>
    <scope>NUCLEOTIDE SEQUENCE</scope>
</reference>
<dbReference type="EMBL" id="BQNB010009223">
    <property type="protein sequence ID" value="GJS60484.1"/>
    <property type="molecule type" value="Genomic_DNA"/>
</dbReference>
<dbReference type="InterPro" id="IPR041577">
    <property type="entry name" value="RT_RNaseH_2"/>
</dbReference>
<evidence type="ECO:0000259" key="1">
    <source>
        <dbReference type="Pfam" id="PF17919"/>
    </source>
</evidence>
<dbReference type="GO" id="GO:0003964">
    <property type="term" value="F:RNA-directed DNA polymerase activity"/>
    <property type="evidence" value="ECO:0007669"/>
    <property type="project" value="UniProtKB-KW"/>
</dbReference>
<dbReference type="SUPFAM" id="SSF56672">
    <property type="entry name" value="DNA/RNA polymerases"/>
    <property type="match status" value="1"/>
</dbReference>
<dbReference type="Pfam" id="PF17919">
    <property type="entry name" value="RT_RNaseH_2"/>
    <property type="match status" value="1"/>
</dbReference>
<evidence type="ECO:0000313" key="2">
    <source>
        <dbReference type="EMBL" id="GJS60484.1"/>
    </source>
</evidence>
<evidence type="ECO:0000313" key="3">
    <source>
        <dbReference type="Proteomes" id="UP001151760"/>
    </source>
</evidence>
<keyword evidence="2" id="KW-0548">Nucleotidyltransferase</keyword>
<comment type="caution">
    <text evidence="2">The sequence shown here is derived from an EMBL/GenBank/DDBJ whole genome shotgun (WGS) entry which is preliminary data.</text>
</comment>
<accession>A0ABQ4X5J8</accession>
<sequence length="134" mass="14963">MCGSMSKRKPFQILKEKLCNAPVLALPDGPDDFVVYCDASKQGFGQGKCMVAAALSRKEKTQADETCYEYTIHSGLRLDFGSTDRSFQGLNAPAGMALRGFRKTLCATSWMVIIYFIDRIWIPSIERCKEINHG</sequence>
<reference evidence="2" key="1">
    <citation type="journal article" date="2022" name="Int. J. Mol. Sci.">
        <title>Draft Genome of Tanacetum Coccineum: Genomic Comparison of Closely Related Tanacetum-Family Plants.</title>
        <authorList>
            <person name="Yamashiro T."/>
            <person name="Shiraishi A."/>
            <person name="Nakayama K."/>
            <person name="Satake H."/>
        </authorList>
    </citation>
    <scope>NUCLEOTIDE SEQUENCE</scope>
</reference>
<gene>
    <name evidence="2" type="ORF">Tco_0655268</name>
</gene>
<feature type="domain" description="Reverse transcriptase/retrotransposon-derived protein RNase H-like" evidence="1">
    <location>
        <begin position="7"/>
        <end position="45"/>
    </location>
</feature>
<organism evidence="2 3">
    <name type="scientific">Tanacetum coccineum</name>
    <dbReference type="NCBI Taxonomy" id="301880"/>
    <lineage>
        <taxon>Eukaryota</taxon>
        <taxon>Viridiplantae</taxon>
        <taxon>Streptophyta</taxon>
        <taxon>Embryophyta</taxon>
        <taxon>Tracheophyta</taxon>
        <taxon>Spermatophyta</taxon>
        <taxon>Magnoliopsida</taxon>
        <taxon>eudicotyledons</taxon>
        <taxon>Gunneridae</taxon>
        <taxon>Pentapetalae</taxon>
        <taxon>asterids</taxon>
        <taxon>campanulids</taxon>
        <taxon>Asterales</taxon>
        <taxon>Asteraceae</taxon>
        <taxon>Asteroideae</taxon>
        <taxon>Anthemideae</taxon>
        <taxon>Anthemidinae</taxon>
        <taxon>Tanacetum</taxon>
    </lineage>
</organism>
<proteinExistence type="predicted"/>
<protein>
    <submittedName>
        <fullName evidence="2">Reverse transcriptase domain-containing protein</fullName>
    </submittedName>
</protein>
<keyword evidence="2" id="KW-0808">Transferase</keyword>
<dbReference type="Proteomes" id="UP001151760">
    <property type="component" value="Unassembled WGS sequence"/>
</dbReference>
<dbReference type="InterPro" id="IPR043502">
    <property type="entry name" value="DNA/RNA_pol_sf"/>
</dbReference>